<dbReference type="InterPro" id="IPR011059">
    <property type="entry name" value="Metal-dep_hydrolase_composite"/>
</dbReference>
<dbReference type="Pfam" id="PF01979">
    <property type="entry name" value="Amidohydro_1"/>
    <property type="match status" value="1"/>
</dbReference>
<feature type="domain" description="Amidohydrolase-related" evidence="2">
    <location>
        <begin position="74"/>
        <end position="415"/>
    </location>
</feature>
<dbReference type="InterPro" id="IPR057744">
    <property type="entry name" value="OTAase-like"/>
</dbReference>
<evidence type="ECO:0000313" key="3">
    <source>
        <dbReference type="EMBL" id="PSJ36370.1"/>
    </source>
</evidence>
<reference evidence="3 4" key="1">
    <citation type="submission" date="2018-03" db="EMBL/GenBank/DDBJ databases">
        <title>The draft genome of Sphingosinicella sp. GL-C-18.</title>
        <authorList>
            <person name="Liu L."/>
            <person name="Li L."/>
            <person name="Liang L."/>
            <person name="Zhang X."/>
            <person name="Wang T."/>
        </authorList>
    </citation>
    <scope>NUCLEOTIDE SEQUENCE [LARGE SCALE GENOMIC DNA]</scope>
    <source>
        <strain evidence="3 4">GL-C-18</strain>
    </source>
</reference>
<dbReference type="Gene3D" id="3.20.20.140">
    <property type="entry name" value="Metal-dependent hydrolases"/>
    <property type="match status" value="1"/>
</dbReference>
<dbReference type="OrthoDB" id="8098664at2"/>
<dbReference type="InterPro" id="IPR006680">
    <property type="entry name" value="Amidohydro-rel"/>
</dbReference>
<dbReference type="RefSeq" id="WP_106516044.1">
    <property type="nucleotide sequence ID" value="NZ_PXYI01000014.1"/>
</dbReference>
<dbReference type="Proteomes" id="UP000241167">
    <property type="component" value="Unassembled WGS sequence"/>
</dbReference>
<dbReference type="EMBL" id="PXYI01000014">
    <property type="protein sequence ID" value="PSJ36370.1"/>
    <property type="molecule type" value="Genomic_DNA"/>
</dbReference>
<dbReference type="PANTHER" id="PTHR43135:SF3">
    <property type="entry name" value="ALPHA-D-RIBOSE 1-METHYLPHOSPHONATE 5-TRIPHOSPHATE DIPHOSPHATASE"/>
    <property type="match status" value="1"/>
</dbReference>
<dbReference type="SUPFAM" id="SSF51556">
    <property type="entry name" value="Metallo-dependent hydrolases"/>
    <property type="match status" value="1"/>
</dbReference>
<evidence type="ECO:0000256" key="1">
    <source>
        <dbReference type="SAM" id="SignalP"/>
    </source>
</evidence>
<dbReference type="SUPFAM" id="SSF51338">
    <property type="entry name" value="Composite domain of metallo-dependent hydrolases"/>
    <property type="match status" value="1"/>
</dbReference>
<dbReference type="AlphaFoldDB" id="A0A2P7QEH9"/>
<protein>
    <submittedName>
        <fullName evidence="3">Amidohydrolase</fullName>
    </submittedName>
</protein>
<keyword evidence="3" id="KW-0378">Hydrolase</keyword>
<organism evidence="3 4">
    <name type="scientific">Allosphingosinicella deserti</name>
    <dbReference type="NCBI Taxonomy" id="2116704"/>
    <lineage>
        <taxon>Bacteria</taxon>
        <taxon>Pseudomonadati</taxon>
        <taxon>Pseudomonadota</taxon>
        <taxon>Alphaproteobacteria</taxon>
        <taxon>Sphingomonadales</taxon>
        <taxon>Sphingomonadaceae</taxon>
        <taxon>Allosphingosinicella</taxon>
    </lineage>
</organism>
<evidence type="ECO:0000313" key="4">
    <source>
        <dbReference type="Proteomes" id="UP000241167"/>
    </source>
</evidence>
<keyword evidence="4" id="KW-1185">Reference proteome</keyword>
<dbReference type="Gene3D" id="2.30.40.10">
    <property type="entry name" value="Urease, subunit C, domain 1"/>
    <property type="match status" value="1"/>
</dbReference>
<name>A0A2P7QEH9_9SPHN</name>
<feature type="chain" id="PRO_5015181721" evidence="1">
    <location>
        <begin position="20"/>
        <end position="422"/>
    </location>
</feature>
<comment type="caution">
    <text evidence="3">The sequence shown here is derived from an EMBL/GenBank/DDBJ whole genome shotgun (WGS) entry which is preliminary data.</text>
</comment>
<keyword evidence="1" id="KW-0732">Signal</keyword>
<proteinExistence type="predicted"/>
<dbReference type="InterPro" id="IPR032466">
    <property type="entry name" value="Metal_Hydrolase"/>
</dbReference>
<feature type="signal peptide" evidence="1">
    <location>
        <begin position="1"/>
        <end position="19"/>
    </location>
</feature>
<accession>A0A2P7QEH9</accession>
<dbReference type="GO" id="GO:0016810">
    <property type="term" value="F:hydrolase activity, acting on carbon-nitrogen (but not peptide) bonds"/>
    <property type="evidence" value="ECO:0007669"/>
    <property type="project" value="InterPro"/>
</dbReference>
<dbReference type="PANTHER" id="PTHR43135">
    <property type="entry name" value="ALPHA-D-RIBOSE 1-METHYLPHOSPHONATE 5-TRIPHOSPHATE DIPHOSPHATASE"/>
    <property type="match status" value="1"/>
</dbReference>
<dbReference type="InterPro" id="IPR051781">
    <property type="entry name" value="Metallo-dep_Hydrolase"/>
</dbReference>
<evidence type="ECO:0000259" key="2">
    <source>
        <dbReference type="Pfam" id="PF01979"/>
    </source>
</evidence>
<dbReference type="CDD" id="cd01299">
    <property type="entry name" value="Met_dep_hydrolase_A"/>
    <property type="match status" value="1"/>
</dbReference>
<gene>
    <name evidence="3" type="ORF">C7I55_26360</name>
</gene>
<sequence length="422" mass="43970">MRFLALLLACFVAVAPAGAQETLVLLRPARVFDGISATAHEGWSVLVRGDRIEAAGANVAAPAGARLIELPGMTLMPGMIEGHSHLFLHPYNETSWDDQVLKEPEALRTARAVNHARDTLMAGFTTVRDLGTEGAGYADVGLKQAIEQGIVPGPRMLVATRALVATGSYGPKSGNPYLAALGAEEADGDTLVAAARRQIGAGADVVKLYGDYRWRPGEDSRPTYSLSEIAAVVDAARAAGRQVAIHASTPEGMRRATLGGAATIEHGNGGTPEIFRLMKEKEVALCPTLGATDATSRYRGWNGAAPEPAAVTEKRKSFAAALAAGTPICMGGDVGVFAHGDNVREMELMAAWGMRPGDVLIAATGGNARIFGIADRVGAVRPGLLADLVAVDGDPTRDIAAARRVRLVMKGGNVVRGADVAD</sequence>